<evidence type="ECO:0000256" key="1">
    <source>
        <dbReference type="ARBA" id="ARBA00001974"/>
    </source>
</evidence>
<keyword evidence="7" id="KW-1185">Reference proteome</keyword>
<dbReference type="InterPro" id="IPR004113">
    <property type="entry name" value="FAD-bd_oxidored_4_C"/>
</dbReference>
<comment type="cofactor">
    <cofactor evidence="1">
        <name>FAD</name>
        <dbReference type="ChEBI" id="CHEBI:57692"/>
    </cofactor>
</comment>
<dbReference type="GO" id="GO:0019154">
    <property type="term" value="F:glycolate dehydrogenase activity"/>
    <property type="evidence" value="ECO:0007669"/>
    <property type="project" value="UniProtKB-EC"/>
</dbReference>
<keyword evidence="4 6" id="KW-0560">Oxidoreductase</keyword>
<feature type="domain" description="FAD-binding PCMH-type" evidence="5">
    <location>
        <begin position="1"/>
        <end position="170"/>
    </location>
</feature>
<dbReference type="SUPFAM" id="SSF55103">
    <property type="entry name" value="FAD-linked oxidases, C-terminal domain"/>
    <property type="match status" value="1"/>
</dbReference>
<comment type="caution">
    <text evidence="6">The sequence shown here is derived from an EMBL/GenBank/DDBJ whole genome shotgun (WGS) entry which is preliminary data.</text>
</comment>
<dbReference type="PANTHER" id="PTHR11748">
    <property type="entry name" value="D-LACTATE DEHYDROGENASE"/>
    <property type="match status" value="1"/>
</dbReference>
<dbReference type="RefSeq" id="WP_347307985.1">
    <property type="nucleotide sequence ID" value="NZ_JBAJEX010000004.1"/>
</dbReference>
<dbReference type="InterPro" id="IPR006094">
    <property type="entry name" value="Oxid_FAD_bind_N"/>
</dbReference>
<dbReference type="PROSITE" id="PS51387">
    <property type="entry name" value="FAD_PCMH"/>
    <property type="match status" value="1"/>
</dbReference>
<organism evidence="6 7">
    <name type="scientific">Thiobacter aerophilum</name>
    <dbReference type="NCBI Taxonomy" id="3121275"/>
    <lineage>
        <taxon>Bacteria</taxon>
        <taxon>Pseudomonadati</taxon>
        <taxon>Pseudomonadota</taxon>
        <taxon>Betaproteobacteria</taxon>
        <taxon>Burkholderiales</taxon>
        <taxon>Thiobacteraceae</taxon>
        <taxon>Thiobacter</taxon>
    </lineage>
</organism>
<evidence type="ECO:0000259" key="5">
    <source>
        <dbReference type="PROSITE" id="PS51387"/>
    </source>
</evidence>
<dbReference type="SUPFAM" id="SSF56176">
    <property type="entry name" value="FAD-binding/transporter-associated domain-like"/>
    <property type="match status" value="1"/>
</dbReference>
<evidence type="ECO:0000313" key="7">
    <source>
        <dbReference type="Proteomes" id="UP001482231"/>
    </source>
</evidence>
<evidence type="ECO:0000256" key="2">
    <source>
        <dbReference type="ARBA" id="ARBA00022630"/>
    </source>
</evidence>
<evidence type="ECO:0000256" key="4">
    <source>
        <dbReference type="ARBA" id="ARBA00023002"/>
    </source>
</evidence>
<dbReference type="NCBIfam" id="NF008439">
    <property type="entry name" value="PRK11282.1"/>
    <property type="match status" value="1"/>
</dbReference>
<dbReference type="Gene3D" id="3.30.465.10">
    <property type="match status" value="1"/>
</dbReference>
<dbReference type="Pfam" id="PF01565">
    <property type="entry name" value="FAD_binding_4"/>
    <property type="match status" value="1"/>
</dbReference>
<dbReference type="Proteomes" id="UP001482231">
    <property type="component" value="Unassembled WGS sequence"/>
</dbReference>
<keyword evidence="3" id="KW-0274">FAD</keyword>
<reference evidence="6 7" key="1">
    <citation type="submission" date="2024-02" db="EMBL/GenBank/DDBJ databases">
        <title>New thermophilic sulfur-oxidizing bacteria from a hot springs of the Uzon caldera (Kamchatka, Russia).</title>
        <authorList>
            <person name="Dukat A.M."/>
            <person name="Elcheninov A.G."/>
            <person name="Frolov E.N."/>
        </authorList>
    </citation>
    <scope>NUCLEOTIDE SEQUENCE [LARGE SCALE GENOMIC DNA]</scope>
    <source>
        <strain evidence="6 7">AK1</strain>
    </source>
</reference>
<keyword evidence="2" id="KW-0285">Flavoprotein</keyword>
<dbReference type="InterPro" id="IPR016171">
    <property type="entry name" value="Vanillyl_alc_oxidase_C-sub2"/>
</dbReference>
<dbReference type="InterPro" id="IPR016166">
    <property type="entry name" value="FAD-bd_PCMH"/>
</dbReference>
<dbReference type="EC" id="1.1.99.14" evidence="6"/>
<protein>
    <submittedName>
        <fullName evidence="6">Glycolate oxidase subunit GlcE</fullName>
        <ecNumber evidence="6">1.1.99.14</ecNumber>
    </submittedName>
</protein>
<accession>A0ABV0EDX6</accession>
<dbReference type="InterPro" id="IPR016164">
    <property type="entry name" value="FAD-linked_Oxase-like_C"/>
</dbReference>
<gene>
    <name evidence="6" type="primary">glcE</name>
    <name evidence="6" type="ORF">V6E02_06590</name>
</gene>
<dbReference type="InterPro" id="IPR016169">
    <property type="entry name" value="FAD-bd_PCMH_sub2"/>
</dbReference>
<evidence type="ECO:0000256" key="3">
    <source>
        <dbReference type="ARBA" id="ARBA00022827"/>
    </source>
</evidence>
<dbReference type="InterPro" id="IPR036318">
    <property type="entry name" value="FAD-bd_PCMH-like_sf"/>
</dbReference>
<sequence length="351" mass="38056">MENLREQFSEAIKQAAARRRPVRIRGFGSKDFYGGVPRGEVLDTTRYTGVVDYAPEELVITARAGTPLAEIEAVLAEKNQMLPFEPPHFGPRATLGGCIAAGLSGPRRPYAGAVRDFVLGVLLMDGRGDVLRFGGQVMKNVAGYDVSRLVTGALGTLGLILEISLKVLPRPAAEITLQMEMDATAALIAMNRWAGEPLPISATCYHDHVLTVRLSGAQAAVRAAQVRLGGQVLAAGEAFWRGIREHSANFFRDARPLWRISLPSTRSLDLPGKQLLEWGGALRWVFTDADTATVRAAAQAAGGHATLFRATRKQGPVFSPLPAPLLALHKRVKQAFDPHGIFNPGRMYDEF</sequence>
<evidence type="ECO:0000313" key="6">
    <source>
        <dbReference type="EMBL" id="MEO1766875.1"/>
    </source>
</evidence>
<dbReference type="Gene3D" id="1.10.45.10">
    <property type="entry name" value="Vanillyl-alcohol Oxidase, Chain A, domain 4"/>
    <property type="match status" value="1"/>
</dbReference>
<dbReference type="PANTHER" id="PTHR11748:SF103">
    <property type="entry name" value="GLYCOLATE OXIDASE SUBUNIT GLCE"/>
    <property type="match status" value="1"/>
</dbReference>
<name>A0ABV0EDX6_9BURK</name>
<proteinExistence type="predicted"/>
<dbReference type="EMBL" id="JBAJEX010000004">
    <property type="protein sequence ID" value="MEO1766875.1"/>
    <property type="molecule type" value="Genomic_DNA"/>
</dbReference>
<dbReference type="Pfam" id="PF02913">
    <property type="entry name" value="FAD-oxidase_C"/>
    <property type="match status" value="1"/>
</dbReference>